<gene>
    <name evidence="16" type="ORF">LCPAC404_01010</name>
</gene>
<feature type="domain" description="RNA polymerase beta subunit protrusion" evidence="12">
    <location>
        <begin position="93"/>
        <end position="466"/>
    </location>
</feature>
<sequence>MESITDEKSIEPTIETINLFQSSSDEDVSQPFSVTSPQDSTLMKTLYNYNGFTGYIISQYNSWVDDKLPKQISRKIAIPGVGILELHNGRLDGKPMIQDTQISQKREYLPLEARYSGGNYVGKLYVDVKLIDNNGNLIAEQTRILAGEIPIMLGSNKCHLSSSFGRAKELELVRDYGECMRDSFGYFIMKGMEKMLLLQQHLRKHIMITYQMSGSGDVISKMTCDTDRGSREVWLIEENKALRVSLNSIFPSYLPERVKPEFANKKGGIPIFIFIRYLLTNVRLSGSEEKSDVDEHNTQNINIDRNHDIDEKQIFDEIISPFIYTAKEKDIVWRALRPSREESRICHDPVAYIEDRINPRQEKIDPSMKSIQYQGIVLRELFPNIIGGTLDLNGGTITLAERKMYQLGILIVKMAKYINGSTPIDDWDNWGLKRVDSAAVIMEQLFTEIVDVYANTISLKITKKRSTDPNSIFNSVSEAAGTITGIFSESFSSNLWGTTRKPKENVVEQLKRDTMLAVYAQITRINAPTIRRAKQPAIRQLQMSQLGYVGIADSPEGSSCGLVKAIASTASLSVGTTIKSKRLCDLLSEECSKYGTPDRVNGCMYNGEFVGWCVAKDLRDKLVKLRRSLTISYDTCIYINQMNILGIWTDGSRLIRPLLIVDSDDGELVINKKWKDRTGKIKKNMWTEDMKTLLRNGAVEYIDSLEQQDTVIAQTIPDLYNEKKEYELALRNATDAINSEKGLIEIMKRQGQQISEELASRLQLALEDRTKAFRIRKDIRELEEKVENPEWNEDLIDAIRLAEATMTELSLKTHRKYTHTEYDPTALFGIAGSVIPFIGHTQAPRNTYQCAMGKQSLGLYHSNRDLRMENMKALAHPARPQITTSTAEILGFGTDPSGENVIVAIMPYGGYDQEDGLILNQRSIDLGLFTTVIYHVYTSTRKQQVGTSSERFKYHPSHRKDEKIYHALAESGIPKMGSYVTSGDCIIGKIREDKVTKIIADASTYVKPGEQGEVDRVSISTGPTGLRVVNVRIKHVKVPEIGDKFASRYAQKSTVTKILAPEDMPYTQGIDTVTRTFIETEKIDVFGLPSDAENDELEHRYLKIMTANGNVAIYTEDEPGIAMKTGTDFDLEDCIIAKKTVDGSDASIYALFGGTVVTSDFNTETRKLRMVINYKLPGSTVLVPDVIISPAAIPSRMTVGMLFEMVASKFASITGDRINADAFRKFDLDTWKSTLRAYGYDDMGYHRMINGMTGLPINAKIFVGICYYQVLRHMVESKFQVRSRGATKAATRQPTSGRKRRGGQKFSSMSTSAMLSQGASAVLHDRACISSDYQQTVVCTNCASFGTAVAITPDARCSGCSSKKLVLCSTGFSMILFSYLLLGSGVNVKMRFKEIKKE</sequence>
<feature type="domain" description="RNA polymerase Rpb2" evidence="14">
    <location>
        <begin position="605"/>
        <end position="662"/>
    </location>
</feature>
<organism evidence="16">
    <name type="scientific">Pithovirus LCPAC404</name>
    <dbReference type="NCBI Taxonomy" id="2506597"/>
    <lineage>
        <taxon>Viruses</taxon>
        <taxon>Pithoviruses</taxon>
    </lineage>
</organism>
<feature type="domain" description="DNA-directed RNA polymerase subunit 2 hybrid-binding" evidence="11">
    <location>
        <begin position="1182"/>
        <end position="1300"/>
    </location>
</feature>
<feature type="domain" description="DNA-directed RNA polymerase subunit 2 hybrid-binding" evidence="11">
    <location>
        <begin position="833"/>
        <end position="1068"/>
    </location>
</feature>
<dbReference type="SUPFAM" id="SSF64484">
    <property type="entry name" value="beta and beta-prime subunits of DNA dependent RNA-polymerase"/>
    <property type="match status" value="2"/>
</dbReference>
<evidence type="ECO:0000256" key="5">
    <source>
        <dbReference type="ARBA" id="ARBA00022695"/>
    </source>
</evidence>
<evidence type="ECO:0000259" key="15">
    <source>
        <dbReference type="Pfam" id="PF04567"/>
    </source>
</evidence>
<dbReference type="GO" id="GO:0003677">
    <property type="term" value="F:DNA binding"/>
    <property type="evidence" value="ECO:0007669"/>
    <property type="project" value="InterPro"/>
</dbReference>
<accession>A0A481ZC88</accession>
<dbReference type="CDD" id="cd00653">
    <property type="entry name" value="RNA_pol_B_RPB2"/>
    <property type="match status" value="1"/>
</dbReference>
<feature type="domain" description="RNA polymerase Rpb2" evidence="15">
    <location>
        <begin position="692"/>
        <end position="730"/>
    </location>
</feature>
<dbReference type="Gene3D" id="3.90.1100.10">
    <property type="match status" value="2"/>
</dbReference>
<dbReference type="InterPro" id="IPR007647">
    <property type="entry name" value="RNA_pol_Rpb2_5"/>
</dbReference>
<evidence type="ECO:0000256" key="2">
    <source>
        <dbReference type="ARBA" id="ARBA00012418"/>
    </source>
</evidence>
<dbReference type="EC" id="2.7.7.6" evidence="2"/>
<comment type="similarity">
    <text evidence="1 8">Belongs to the RNA polymerase beta chain family.</text>
</comment>
<feature type="region of interest" description="Disordered" evidence="9">
    <location>
        <begin position="1285"/>
        <end position="1307"/>
    </location>
</feature>
<evidence type="ECO:0000259" key="14">
    <source>
        <dbReference type="Pfam" id="PF04566"/>
    </source>
</evidence>
<dbReference type="GO" id="GO:0032549">
    <property type="term" value="F:ribonucleoside binding"/>
    <property type="evidence" value="ECO:0007669"/>
    <property type="project" value="InterPro"/>
</dbReference>
<reference evidence="16" key="1">
    <citation type="journal article" date="2019" name="MBio">
        <title>Virus Genomes from Deep Sea Sediments Expand the Ocean Megavirome and Support Independent Origins of Viral Gigantism.</title>
        <authorList>
            <person name="Backstrom D."/>
            <person name="Yutin N."/>
            <person name="Jorgensen S.L."/>
            <person name="Dharamshi J."/>
            <person name="Homa F."/>
            <person name="Zaremba-Niedwiedzka K."/>
            <person name="Spang A."/>
            <person name="Wolf Y.I."/>
            <person name="Koonin E.V."/>
            <person name="Ettema T.J."/>
        </authorList>
    </citation>
    <scope>NUCLEOTIDE SEQUENCE</scope>
</reference>
<dbReference type="GO" id="GO:0000428">
    <property type="term" value="C:DNA-directed RNA polymerase complex"/>
    <property type="evidence" value="ECO:0007669"/>
    <property type="project" value="UniProtKB-KW"/>
</dbReference>
<evidence type="ECO:0000256" key="6">
    <source>
        <dbReference type="ARBA" id="ARBA00023163"/>
    </source>
</evidence>
<dbReference type="Pfam" id="PF04565">
    <property type="entry name" value="RNA_pol_Rpb2_3"/>
    <property type="match status" value="1"/>
</dbReference>
<dbReference type="InterPro" id="IPR007646">
    <property type="entry name" value="RNA_pol_Rpb2_4"/>
</dbReference>
<evidence type="ECO:0000256" key="8">
    <source>
        <dbReference type="RuleBase" id="RU000434"/>
    </source>
</evidence>
<evidence type="ECO:0000256" key="7">
    <source>
        <dbReference type="ARBA" id="ARBA00048552"/>
    </source>
</evidence>
<evidence type="ECO:0000259" key="13">
    <source>
        <dbReference type="Pfam" id="PF04565"/>
    </source>
</evidence>
<dbReference type="GO" id="GO:0003899">
    <property type="term" value="F:DNA-directed RNA polymerase activity"/>
    <property type="evidence" value="ECO:0007669"/>
    <property type="project" value="UniProtKB-EC"/>
</dbReference>
<feature type="domain" description="RNA polymerase Rpb2" evidence="13">
    <location>
        <begin position="510"/>
        <end position="571"/>
    </location>
</feature>
<keyword evidence="3 16" id="KW-0240">DNA-directed RNA polymerase</keyword>
<keyword evidence="4" id="KW-0808">Transferase</keyword>
<dbReference type="Gene3D" id="3.90.1800.10">
    <property type="entry name" value="RNA polymerase alpha subunit dimerisation domain"/>
    <property type="match status" value="1"/>
</dbReference>
<evidence type="ECO:0000256" key="4">
    <source>
        <dbReference type="ARBA" id="ARBA00022679"/>
    </source>
</evidence>
<keyword evidence="10" id="KW-0812">Transmembrane</keyword>
<keyword evidence="10" id="KW-0472">Membrane</keyword>
<evidence type="ECO:0000259" key="11">
    <source>
        <dbReference type="Pfam" id="PF00562"/>
    </source>
</evidence>
<evidence type="ECO:0000256" key="3">
    <source>
        <dbReference type="ARBA" id="ARBA00022478"/>
    </source>
</evidence>
<dbReference type="GO" id="GO:0006351">
    <property type="term" value="P:DNA-templated transcription"/>
    <property type="evidence" value="ECO:0007669"/>
    <property type="project" value="InterPro"/>
</dbReference>
<evidence type="ECO:0000313" key="16">
    <source>
        <dbReference type="EMBL" id="QBK93397.1"/>
    </source>
</evidence>
<dbReference type="Pfam" id="PF04566">
    <property type="entry name" value="RNA_pol_Rpb2_4"/>
    <property type="match status" value="1"/>
</dbReference>
<dbReference type="Pfam" id="PF04563">
    <property type="entry name" value="RNA_pol_Rpb2_1"/>
    <property type="match status" value="1"/>
</dbReference>
<dbReference type="InterPro" id="IPR007120">
    <property type="entry name" value="DNA-dir_RNAP_su2_dom"/>
</dbReference>
<keyword evidence="6" id="KW-0804">Transcription</keyword>
<protein>
    <recommendedName>
        <fullName evidence="2">DNA-directed RNA polymerase</fullName>
        <ecNumber evidence="2">2.7.7.6</ecNumber>
    </recommendedName>
</protein>
<keyword evidence="5" id="KW-0548">Nucleotidyltransferase</keyword>
<dbReference type="InterPro" id="IPR007644">
    <property type="entry name" value="RNA_pol_bsu_protrusion"/>
</dbReference>
<dbReference type="Pfam" id="PF04567">
    <property type="entry name" value="RNA_pol_Rpb2_5"/>
    <property type="match status" value="1"/>
</dbReference>
<evidence type="ECO:0000259" key="12">
    <source>
        <dbReference type="Pfam" id="PF04563"/>
    </source>
</evidence>
<dbReference type="Gene3D" id="2.40.270.10">
    <property type="entry name" value="DNA-directed RNA polymerase, subunit 2, domain 6"/>
    <property type="match status" value="3"/>
</dbReference>
<dbReference type="InterPro" id="IPR015712">
    <property type="entry name" value="DNA-dir_RNA_pol_su2"/>
</dbReference>
<name>A0A481ZC88_9VIRU</name>
<dbReference type="EMBL" id="MK500595">
    <property type="protein sequence ID" value="QBK93397.1"/>
    <property type="molecule type" value="Genomic_DNA"/>
</dbReference>
<dbReference type="InterPro" id="IPR007645">
    <property type="entry name" value="RNA_pol_Rpb2_3"/>
</dbReference>
<dbReference type="Pfam" id="PF00562">
    <property type="entry name" value="RNA_pol_Rpb2_6"/>
    <property type="match status" value="2"/>
</dbReference>
<dbReference type="PANTHER" id="PTHR20856">
    <property type="entry name" value="DNA-DIRECTED RNA POLYMERASE I SUBUNIT 2"/>
    <property type="match status" value="1"/>
</dbReference>
<evidence type="ECO:0000256" key="10">
    <source>
        <dbReference type="SAM" id="Phobius"/>
    </source>
</evidence>
<proteinExistence type="inferred from homology"/>
<evidence type="ECO:0000256" key="1">
    <source>
        <dbReference type="ARBA" id="ARBA00006835"/>
    </source>
</evidence>
<dbReference type="InterPro" id="IPR037033">
    <property type="entry name" value="DNA-dir_RNAP_su2_hyb_sf"/>
</dbReference>
<keyword evidence="10" id="KW-1133">Transmembrane helix</keyword>
<evidence type="ECO:0000256" key="9">
    <source>
        <dbReference type="SAM" id="MobiDB-lite"/>
    </source>
</evidence>
<feature type="transmembrane region" description="Helical" evidence="10">
    <location>
        <begin position="1370"/>
        <end position="1388"/>
    </location>
</feature>
<comment type="catalytic activity">
    <reaction evidence="7">
        <text>RNA(n) + a ribonucleoside 5'-triphosphate = RNA(n+1) + diphosphate</text>
        <dbReference type="Rhea" id="RHEA:21248"/>
        <dbReference type="Rhea" id="RHEA-COMP:14527"/>
        <dbReference type="Rhea" id="RHEA-COMP:17342"/>
        <dbReference type="ChEBI" id="CHEBI:33019"/>
        <dbReference type="ChEBI" id="CHEBI:61557"/>
        <dbReference type="ChEBI" id="CHEBI:140395"/>
        <dbReference type="EC" id="2.7.7.6"/>
    </reaction>
</comment>